<feature type="domain" description="AB hydrolase-1" evidence="1">
    <location>
        <begin position="26"/>
        <end position="251"/>
    </location>
</feature>
<dbReference type="InterPro" id="IPR029058">
    <property type="entry name" value="AB_hydrolase_fold"/>
</dbReference>
<dbReference type="AlphaFoldDB" id="A0A1I3SM40"/>
<evidence type="ECO:0000259" key="1">
    <source>
        <dbReference type="Pfam" id="PF00561"/>
    </source>
</evidence>
<evidence type="ECO:0000313" key="2">
    <source>
        <dbReference type="EMBL" id="SFJ58457.1"/>
    </source>
</evidence>
<dbReference type="PANTHER" id="PTHR43798">
    <property type="entry name" value="MONOACYLGLYCEROL LIPASE"/>
    <property type="match status" value="1"/>
</dbReference>
<dbReference type="OMA" id="ESYLMHD"/>
<dbReference type="RefSeq" id="WP_015233318.1">
    <property type="nucleotide sequence ID" value="NZ_FORO01000042.1"/>
</dbReference>
<reference evidence="2 3" key="1">
    <citation type="submission" date="2016-10" db="EMBL/GenBank/DDBJ databases">
        <authorList>
            <person name="de Groot N.N."/>
        </authorList>
    </citation>
    <scope>NUCLEOTIDE SEQUENCE [LARGE SCALE GENOMIC DNA]</scope>
    <source>
        <strain evidence="2 3">SP2</strain>
    </source>
</reference>
<organism evidence="2 3">
    <name type="scientific">Natronobacterium gregoryi</name>
    <dbReference type="NCBI Taxonomy" id="44930"/>
    <lineage>
        <taxon>Archaea</taxon>
        <taxon>Methanobacteriati</taxon>
        <taxon>Methanobacteriota</taxon>
        <taxon>Stenosarchaea group</taxon>
        <taxon>Halobacteria</taxon>
        <taxon>Halobacteriales</taxon>
        <taxon>Natrialbaceae</taxon>
        <taxon>Natronobacterium</taxon>
    </lineage>
</organism>
<dbReference type="EMBL" id="FORO01000042">
    <property type="protein sequence ID" value="SFJ58457.1"/>
    <property type="molecule type" value="Genomic_DNA"/>
</dbReference>
<proteinExistence type="predicted"/>
<dbReference type="Proteomes" id="UP000182829">
    <property type="component" value="Unassembled WGS sequence"/>
</dbReference>
<sequence>MADSTTEMYRTRADTLATEAGSGPELLCAHGSLMDRTMYTPQLEALSDEYRVATYDLRARTERATTAYDLWDLADDCHAVVDGLEMDQPVIAGMSMGGFMALRFALEYPDSVSGLVLIDAISQPHPEDDVDLYRGMIDQLRDAEAVPENTARTASQFLFGETTREENPELVESWIDRWTTYPGKAVYQEIGSWLDREDVTDRLEEIDVPALVVHGEEDASLDVEQAEPMADALGARMEVVPDAGHSSNLEQPEAVNDAIRQFLETVYN</sequence>
<accession>A0A1I3SM40</accession>
<dbReference type="InterPro" id="IPR050266">
    <property type="entry name" value="AB_hydrolase_sf"/>
</dbReference>
<dbReference type="GeneID" id="14206742"/>
<dbReference type="Gene3D" id="3.40.50.1820">
    <property type="entry name" value="alpha/beta hydrolase"/>
    <property type="match status" value="1"/>
</dbReference>
<name>A0A1I3SM40_9EURY</name>
<dbReference type="PRINTS" id="PR00111">
    <property type="entry name" value="ABHYDROLASE"/>
</dbReference>
<dbReference type="OrthoDB" id="111592at2157"/>
<dbReference type="SUPFAM" id="SSF53474">
    <property type="entry name" value="alpha/beta-Hydrolases"/>
    <property type="match status" value="1"/>
</dbReference>
<gene>
    <name evidence="2" type="ORF">SAMN05443661_14227</name>
</gene>
<protein>
    <submittedName>
        <fullName evidence="2">Pimeloyl-ACP methyl ester carboxylesterase</fullName>
    </submittedName>
</protein>
<dbReference type="InterPro" id="IPR000073">
    <property type="entry name" value="AB_hydrolase_1"/>
</dbReference>
<evidence type="ECO:0000313" key="3">
    <source>
        <dbReference type="Proteomes" id="UP000182829"/>
    </source>
</evidence>
<dbReference type="Pfam" id="PF00561">
    <property type="entry name" value="Abhydrolase_1"/>
    <property type="match status" value="1"/>
</dbReference>
<dbReference type="PANTHER" id="PTHR43798:SF29">
    <property type="entry name" value="AB HYDROLASE-1 DOMAIN-CONTAINING PROTEIN"/>
    <property type="match status" value="1"/>
</dbReference>